<keyword evidence="4" id="KW-0456">Lyase</keyword>
<dbReference type="Gene3D" id="3.30.390.10">
    <property type="entry name" value="Enolase-like, N-terminal domain"/>
    <property type="match status" value="1"/>
</dbReference>
<evidence type="ECO:0000256" key="5">
    <source>
        <dbReference type="ARBA" id="ARBA00029491"/>
    </source>
</evidence>
<keyword evidence="33" id="KW-1185">Reference proteome</keyword>
<dbReference type="Proteomes" id="UP000287173">
    <property type="component" value="Unassembled WGS sequence"/>
</dbReference>
<dbReference type="EMBL" id="LJJR01000006">
    <property type="protein sequence ID" value="KPD32564.1"/>
    <property type="molecule type" value="Genomic_DNA"/>
</dbReference>
<evidence type="ECO:0000256" key="1">
    <source>
        <dbReference type="ARBA" id="ARBA00001968"/>
    </source>
</evidence>
<dbReference type="EMBL" id="PELY01000422">
    <property type="protein sequence ID" value="RTH22743.1"/>
    <property type="molecule type" value="Genomic_DNA"/>
</dbReference>
<name>A0A0N1KQQ9_THESC</name>
<evidence type="ECO:0000313" key="20">
    <source>
        <dbReference type="EMBL" id="RTI14093.1"/>
    </source>
</evidence>
<evidence type="ECO:0000313" key="34">
    <source>
        <dbReference type="Proteomes" id="UP000288051"/>
    </source>
</evidence>
<dbReference type="Proteomes" id="UP000286928">
    <property type="component" value="Unassembled WGS sequence"/>
</dbReference>
<dbReference type="CDD" id="cd03317">
    <property type="entry name" value="NAAAR"/>
    <property type="match status" value="1"/>
</dbReference>
<reference evidence="24 25" key="3">
    <citation type="journal article" date="2019" name="Extremophiles">
        <title>Biogeography of thermophiles and predominance of Thermus scotoductus in domestic water heaters.</title>
        <authorList>
            <person name="Wilpiszeski R.L."/>
            <person name="Zhang Z."/>
            <person name="House C.H."/>
        </authorList>
    </citation>
    <scope>NUCLEOTIDE SEQUENCE [LARGE SCALE GENOMIC DNA]</scope>
    <source>
        <strain evidence="20 35">10_S10</strain>
        <strain evidence="18 33">12_S12</strain>
        <strain evidence="21 28">14_S14</strain>
        <strain evidence="16 36">16_S16</strain>
        <strain evidence="17 29">17_S17</strain>
        <strain evidence="22 32">1_S1</strain>
        <strain evidence="14 27">20_S20</strain>
        <strain evidence="15 34">24_S24</strain>
        <strain evidence="12 30">25_S25</strain>
        <strain evidence="13 24">27_S27</strain>
        <strain evidence="11 31">28_S28</strain>
        <strain evidence="10 26">32_S32</strain>
        <strain evidence="9 25">34_S34</strain>
    </source>
</reference>
<dbReference type="EMBL" id="PELP01000568">
    <property type="protein sequence ID" value="RTG99759.1"/>
    <property type="molecule type" value="Genomic_DNA"/>
</dbReference>
<dbReference type="RefSeq" id="WP_038069387.1">
    <property type="nucleotide sequence ID" value="NZ_DAHVNI010000017.1"/>
</dbReference>
<dbReference type="Proteomes" id="UP000287306">
    <property type="component" value="Unassembled WGS sequence"/>
</dbReference>
<comment type="cofactor">
    <cofactor evidence="1">
        <name>a divalent metal cation</name>
        <dbReference type="ChEBI" id="CHEBI:60240"/>
    </cofactor>
</comment>
<evidence type="ECO:0000313" key="23">
    <source>
        <dbReference type="Proteomes" id="UP000053099"/>
    </source>
</evidence>
<dbReference type="SUPFAM" id="SSF51604">
    <property type="entry name" value="Enolase C-terminal domain-like"/>
    <property type="match status" value="1"/>
</dbReference>
<feature type="domain" description="Mandelate racemase/muconate lactonizing enzyme C-terminal" evidence="7">
    <location>
        <begin position="142"/>
        <end position="234"/>
    </location>
</feature>
<dbReference type="Proteomes" id="UP000288347">
    <property type="component" value="Unassembled WGS sequence"/>
</dbReference>
<dbReference type="EMBL" id="PEMN01000371">
    <property type="protein sequence ID" value="RTI14093.1"/>
    <property type="molecule type" value="Genomic_DNA"/>
</dbReference>
<dbReference type="Proteomes" id="UP000286734">
    <property type="component" value="Unassembled WGS sequence"/>
</dbReference>
<dbReference type="InterPro" id="IPR013342">
    <property type="entry name" value="Mandelate_racemase_C"/>
</dbReference>
<comment type="caution">
    <text evidence="8">The sequence shown here is derived from an EMBL/GenBank/DDBJ whole genome shotgun (WGS) entry which is preliminary data.</text>
</comment>
<dbReference type="PATRIC" id="fig|37636.3.peg.2258"/>
<evidence type="ECO:0000256" key="2">
    <source>
        <dbReference type="ARBA" id="ARBA00022723"/>
    </source>
</evidence>
<evidence type="ECO:0000313" key="28">
    <source>
        <dbReference type="Proteomes" id="UP000287155"/>
    </source>
</evidence>
<gene>
    <name evidence="9" type="primary">menC</name>
    <name evidence="8" type="ORF">AN926_02705</name>
    <name evidence="22" type="ORF">CSW14_02405</name>
    <name evidence="20" type="ORF">CSW23_11775</name>
    <name evidence="18" type="ORF">CSW25_02695</name>
    <name evidence="19" type="ORF">CSW25_02730</name>
    <name evidence="21" type="ORF">CSW27_00845</name>
    <name evidence="16" type="ORF">CSW29_07065</name>
    <name evidence="17" type="ORF">CSW30_12760</name>
    <name evidence="14" type="ORF">CSW33_12540</name>
    <name evidence="15" type="ORF">CSW37_10375</name>
    <name evidence="12" type="ORF">CSW38_12470</name>
    <name evidence="13" type="ORF">CSW40_04800</name>
    <name evidence="11" type="ORF">CSW41_09700</name>
    <name evidence="10" type="ORF">CSW45_01120</name>
    <name evidence="9" type="ORF">CSW47_15150</name>
</gene>
<dbReference type="InterPro" id="IPR013341">
    <property type="entry name" value="Mandelate_racemase_N_dom"/>
</dbReference>
<evidence type="ECO:0000313" key="11">
    <source>
        <dbReference type="EMBL" id="RTH15892.1"/>
    </source>
</evidence>
<dbReference type="Proteomes" id="UP000287439">
    <property type="component" value="Unassembled WGS sequence"/>
</dbReference>
<dbReference type="EMBL" id="PEMG01000450">
    <property type="protein sequence ID" value="RTI04757.1"/>
    <property type="molecule type" value="Genomic_DNA"/>
</dbReference>
<dbReference type="EMBL" id="PEMJ01000017">
    <property type="protein sequence ID" value="RTI17851.1"/>
    <property type="molecule type" value="Genomic_DNA"/>
</dbReference>
<dbReference type="Proteomes" id="UP000287962">
    <property type="component" value="Unassembled WGS sequence"/>
</dbReference>
<dbReference type="InterPro" id="IPR029065">
    <property type="entry name" value="Enolase_C-like"/>
</dbReference>
<dbReference type="GO" id="GO:0046872">
    <property type="term" value="F:metal ion binding"/>
    <property type="evidence" value="ECO:0007669"/>
    <property type="project" value="UniProtKB-KW"/>
</dbReference>
<dbReference type="Proteomes" id="UP000287155">
    <property type="component" value="Unassembled WGS sequence"/>
</dbReference>
<evidence type="ECO:0000313" key="21">
    <source>
        <dbReference type="EMBL" id="RTI17851.1"/>
    </source>
</evidence>
<evidence type="ECO:0000313" key="31">
    <source>
        <dbReference type="Proteomes" id="UP000287439"/>
    </source>
</evidence>
<dbReference type="AlphaFoldDB" id="A0A0N1KQQ9"/>
<dbReference type="SFLD" id="SFLDG00180">
    <property type="entry name" value="muconate_cycloisomerase"/>
    <property type="match status" value="1"/>
</dbReference>
<dbReference type="InterPro" id="IPR029017">
    <property type="entry name" value="Enolase-like_N"/>
</dbReference>
<evidence type="ECO:0000313" key="9">
    <source>
        <dbReference type="EMBL" id="RTG99759.1"/>
    </source>
</evidence>
<dbReference type="Proteomes" id="UP000287467">
    <property type="component" value="Unassembled WGS sequence"/>
</dbReference>
<dbReference type="Proteomes" id="UP000286712">
    <property type="component" value="Unassembled WGS sequence"/>
</dbReference>
<accession>A0A0N1KQQ9</accession>
<organism evidence="8 23">
    <name type="scientific">Thermus scotoductus</name>
    <dbReference type="NCBI Taxonomy" id="37636"/>
    <lineage>
        <taxon>Bacteria</taxon>
        <taxon>Thermotogati</taxon>
        <taxon>Deinococcota</taxon>
        <taxon>Deinococci</taxon>
        <taxon>Thermales</taxon>
        <taxon>Thermaceae</taxon>
        <taxon>Thermus</taxon>
    </lineage>
</organism>
<evidence type="ECO:0000313" key="25">
    <source>
        <dbReference type="Proteomes" id="UP000286734"/>
    </source>
</evidence>
<dbReference type="EMBL" id="PELZ01000426">
    <property type="protein sequence ID" value="RTH33054.1"/>
    <property type="molecule type" value="Genomic_DNA"/>
</dbReference>
<evidence type="ECO:0000313" key="15">
    <source>
        <dbReference type="EMBL" id="RTH33054.1"/>
    </source>
</evidence>
<evidence type="ECO:0000313" key="27">
    <source>
        <dbReference type="Proteomes" id="UP000286928"/>
    </source>
</evidence>
<evidence type="ECO:0000313" key="26">
    <source>
        <dbReference type="Proteomes" id="UP000286910"/>
    </source>
</evidence>
<dbReference type="EMBL" id="PELV01000370">
    <property type="protein sequence ID" value="RTH15892.1"/>
    <property type="molecule type" value="Genomic_DNA"/>
</dbReference>
<evidence type="ECO:0000313" key="13">
    <source>
        <dbReference type="EMBL" id="RTH26514.1"/>
    </source>
</evidence>
<evidence type="ECO:0000313" key="33">
    <source>
        <dbReference type="Proteomes" id="UP000287962"/>
    </source>
</evidence>
<evidence type="ECO:0000313" key="14">
    <source>
        <dbReference type="EMBL" id="RTH29330.1"/>
    </source>
</evidence>
<dbReference type="Pfam" id="PF02746">
    <property type="entry name" value="MR_MLE_N"/>
    <property type="match status" value="1"/>
</dbReference>
<dbReference type="EMBL" id="PELR01000022">
    <property type="protein sequence ID" value="RTH06930.1"/>
    <property type="molecule type" value="Genomic_DNA"/>
</dbReference>
<evidence type="ECO:0000259" key="7">
    <source>
        <dbReference type="SMART" id="SM00922"/>
    </source>
</evidence>
<dbReference type="EC" id="4.2.1.113" evidence="5 6"/>
<evidence type="ECO:0000256" key="6">
    <source>
        <dbReference type="NCBIfam" id="TIGR01928"/>
    </source>
</evidence>
<evidence type="ECO:0000313" key="24">
    <source>
        <dbReference type="Proteomes" id="UP000286712"/>
    </source>
</evidence>
<evidence type="ECO:0000313" key="10">
    <source>
        <dbReference type="EMBL" id="RTH06930.1"/>
    </source>
</evidence>
<dbReference type="GO" id="GO:0009234">
    <property type="term" value="P:menaquinone biosynthetic process"/>
    <property type="evidence" value="ECO:0007669"/>
    <property type="project" value="UniProtKB-UniRule"/>
</dbReference>
<evidence type="ECO:0000313" key="18">
    <source>
        <dbReference type="EMBL" id="RTI09100.1"/>
    </source>
</evidence>
<dbReference type="Proteomes" id="UP000288051">
    <property type="component" value="Unassembled WGS sequence"/>
</dbReference>
<dbReference type="EMBL" id="PELW01000110">
    <property type="protein sequence ID" value="RTH26514.1"/>
    <property type="molecule type" value="Genomic_DNA"/>
</dbReference>
<reference evidence="8 23" key="1">
    <citation type="submission" date="2015-09" db="EMBL/GenBank/DDBJ databases">
        <title>Draft genome sequence of Thermus scotoductus strain K1 isolated from a geothermal spring in Nagorno-Karabakh, Armenia.</title>
        <authorList>
            <person name="Saghatelyan A."/>
            <person name="Poghosyan L."/>
            <person name="Panosyan H."/>
            <person name="Birkeland N.-K."/>
        </authorList>
    </citation>
    <scope>NUCLEOTIDE SEQUENCE [LARGE SCALE GENOMIC DNA]</scope>
    <source>
        <strain evidence="8 23">K1</strain>
    </source>
</reference>
<dbReference type="EMBL" id="PEMD01000329">
    <property type="protein sequence ID" value="RTH29330.1"/>
    <property type="molecule type" value="Genomic_DNA"/>
</dbReference>
<dbReference type="PANTHER" id="PTHR48073:SF5">
    <property type="entry name" value="O-SUCCINYLBENZOATE SYNTHASE"/>
    <property type="match status" value="1"/>
</dbReference>
<evidence type="ECO:0000256" key="3">
    <source>
        <dbReference type="ARBA" id="ARBA00022842"/>
    </source>
</evidence>
<evidence type="ECO:0000313" key="12">
    <source>
        <dbReference type="EMBL" id="RTH22743.1"/>
    </source>
</evidence>
<evidence type="ECO:0000313" key="35">
    <source>
        <dbReference type="Proteomes" id="UP000288073"/>
    </source>
</evidence>
<dbReference type="NCBIfam" id="TIGR01928">
    <property type="entry name" value="menC_lowGC_arch"/>
    <property type="match status" value="1"/>
</dbReference>
<evidence type="ECO:0000313" key="19">
    <source>
        <dbReference type="EMBL" id="RTI09105.1"/>
    </source>
</evidence>
<evidence type="ECO:0000313" key="16">
    <source>
        <dbReference type="EMBL" id="RTH99775.1"/>
    </source>
</evidence>
<dbReference type="PANTHER" id="PTHR48073">
    <property type="entry name" value="O-SUCCINYLBENZOATE SYNTHASE-RELATED"/>
    <property type="match status" value="1"/>
</dbReference>
<sequence>MRLEAAELRILELPLKFRFETSFGVQTKRTILLLRLFGEGLEGLGEGVMEKLPLYREETVASARYLLEEVFLPQVLGKDFPNPEALSQALAPFRGNPMAKAVLEMAFWDLFAKGLGKPLWQVLGGVRQAVEVGVSLGIQPTVADTLKAVERHLSEGYRRIKLKIKPGWDYEVLKAVRQAFPEATLTADANSAYRLSDFPRLKRLDELFLDYIEQPLGYDDLLDHARLQREIATPICLDESLTSAEKARKAMELMSGKVFNIKPARLGGHGESLKVHALAQSAGIPLWMGGMLEAGVGRAHNLHLATLPAFTKPGDVSSASRYWEEDIVEEALEAEEGLMPVPEGPGIGVHLKLPLVERITLWQRYMSAS</sequence>
<evidence type="ECO:0000313" key="32">
    <source>
        <dbReference type="Proteomes" id="UP000287467"/>
    </source>
</evidence>
<dbReference type="Proteomes" id="UP000288073">
    <property type="component" value="Unassembled WGS sequence"/>
</dbReference>
<evidence type="ECO:0000256" key="4">
    <source>
        <dbReference type="ARBA" id="ARBA00023239"/>
    </source>
</evidence>
<evidence type="ECO:0000313" key="29">
    <source>
        <dbReference type="Proteomes" id="UP000287173"/>
    </source>
</evidence>
<dbReference type="Gene3D" id="3.20.20.120">
    <property type="entry name" value="Enolase-like C-terminal domain"/>
    <property type="match status" value="1"/>
</dbReference>
<dbReference type="InterPro" id="IPR036849">
    <property type="entry name" value="Enolase-like_C_sf"/>
</dbReference>
<proteinExistence type="predicted"/>
<evidence type="ECO:0000313" key="17">
    <source>
        <dbReference type="EMBL" id="RTI04757.1"/>
    </source>
</evidence>
<evidence type="ECO:0000313" key="36">
    <source>
        <dbReference type="Proteomes" id="UP000288347"/>
    </source>
</evidence>
<dbReference type="SFLD" id="SFLDF00009">
    <property type="entry name" value="o-succinylbenzoate_synthase"/>
    <property type="match status" value="1"/>
</dbReference>
<dbReference type="EMBL" id="PEMW01000055">
    <property type="protein sequence ID" value="RTI59775.1"/>
    <property type="molecule type" value="Genomic_DNA"/>
</dbReference>
<dbReference type="SMART" id="SM00922">
    <property type="entry name" value="MR_MLE"/>
    <property type="match status" value="1"/>
</dbReference>
<evidence type="ECO:0000313" key="8">
    <source>
        <dbReference type="EMBL" id="KPD32564.1"/>
    </source>
</evidence>
<protein>
    <recommendedName>
        <fullName evidence="5 6">o-succinylbenzoate synthase</fullName>
        <ecNumber evidence="5 6">4.2.1.113</ecNumber>
    </recommendedName>
</protein>
<dbReference type="UniPathway" id="UPA01057">
    <property type="reaction ID" value="UER00165"/>
</dbReference>
<dbReference type="InterPro" id="IPR010197">
    <property type="entry name" value="OSBS/NAAAR"/>
</dbReference>
<evidence type="ECO:0000313" key="22">
    <source>
        <dbReference type="EMBL" id="RTI59775.1"/>
    </source>
</evidence>
<dbReference type="Proteomes" id="UP000053099">
    <property type="component" value="Unassembled WGS sequence"/>
</dbReference>
<dbReference type="SUPFAM" id="SSF54826">
    <property type="entry name" value="Enolase N-terminal domain-like"/>
    <property type="match status" value="1"/>
</dbReference>
<keyword evidence="3" id="KW-0460">Magnesium</keyword>
<evidence type="ECO:0000313" key="30">
    <source>
        <dbReference type="Proteomes" id="UP000287306"/>
    </source>
</evidence>
<dbReference type="EMBL" id="PEML01000055">
    <property type="protein sequence ID" value="RTI09100.1"/>
    <property type="molecule type" value="Genomic_DNA"/>
</dbReference>
<dbReference type="SFLD" id="SFLDS00001">
    <property type="entry name" value="Enolase"/>
    <property type="match status" value="1"/>
</dbReference>
<dbReference type="Proteomes" id="UP000286910">
    <property type="component" value="Unassembled WGS sequence"/>
</dbReference>
<dbReference type="Pfam" id="PF13378">
    <property type="entry name" value="MR_MLE_C"/>
    <property type="match status" value="1"/>
</dbReference>
<reference evidence="18" key="2">
    <citation type="submission" date="2017-10" db="EMBL/GenBank/DDBJ databases">
        <authorList>
            <person name="Wilpiszeski R.L."/>
            <person name="Zhidan Z."/>
            <person name="House C.H."/>
        </authorList>
    </citation>
    <scope>NUCLEOTIDE SEQUENCE</scope>
    <source>
        <strain evidence="18">12_S12</strain>
    </source>
</reference>
<dbReference type="EMBL" id="PEML01000055">
    <property type="protein sequence ID" value="RTI09105.1"/>
    <property type="molecule type" value="Genomic_DNA"/>
</dbReference>
<dbReference type="UniPathway" id="UPA00079"/>
<dbReference type="GO" id="GO:0043748">
    <property type="term" value="F:O-succinylbenzoate synthase activity"/>
    <property type="evidence" value="ECO:0007669"/>
    <property type="project" value="UniProtKB-EC"/>
</dbReference>
<keyword evidence="2" id="KW-0479">Metal-binding</keyword>
<dbReference type="GO" id="GO:0016854">
    <property type="term" value="F:racemase and epimerase activity"/>
    <property type="evidence" value="ECO:0007669"/>
    <property type="project" value="UniProtKB-ARBA"/>
</dbReference>
<dbReference type="EMBL" id="PEMH01000221">
    <property type="protein sequence ID" value="RTH99775.1"/>
    <property type="molecule type" value="Genomic_DNA"/>
</dbReference>